<gene>
    <name evidence="2" type="ORF">BC938DRAFT_476119</name>
</gene>
<name>A0A433PK82_9FUNG</name>
<dbReference type="AlphaFoldDB" id="A0A433PK82"/>
<feature type="region of interest" description="Disordered" evidence="1">
    <location>
        <begin position="84"/>
        <end position="111"/>
    </location>
</feature>
<sequence>PLDRHTTLPIIIRCITTPIKRPTNTGDRSPKNQIIAIQDLAYPVRQTALLTIPSFVHRLYSLYINTSTDPLTDLPRQVKALDSEVRRREQEEGAQRKESASAEKVVGQGLGSPDSMTREIAPWTSAEYTALASHVKHHTRTDWLAVARGIERQTGMRYMASDCMARWLFKLSPESRAEKRKWMLVGGGSCALALLILELGVGMCMCHGS</sequence>
<accession>A0A433PK82</accession>
<dbReference type="Gene3D" id="1.10.10.60">
    <property type="entry name" value="Homeodomain-like"/>
    <property type="match status" value="1"/>
</dbReference>
<feature type="compositionally biased region" description="Basic and acidic residues" evidence="1">
    <location>
        <begin position="84"/>
        <end position="101"/>
    </location>
</feature>
<evidence type="ECO:0000313" key="3">
    <source>
        <dbReference type="Proteomes" id="UP000274822"/>
    </source>
</evidence>
<organism evidence="2 3">
    <name type="scientific">Jimgerdemannia flammicorona</name>
    <dbReference type="NCBI Taxonomy" id="994334"/>
    <lineage>
        <taxon>Eukaryota</taxon>
        <taxon>Fungi</taxon>
        <taxon>Fungi incertae sedis</taxon>
        <taxon>Mucoromycota</taxon>
        <taxon>Mucoromycotina</taxon>
        <taxon>Endogonomycetes</taxon>
        <taxon>Endogonales</taxon>
        <taxon>Endogonaceae</taxon>
        <taxon>Jimgerdemannia</taxon>
    </lineage>
</organism>
<comment type="caution">
    <text evidence="2">The sequence shown here is derived from an EMBL/GenBank/DDBJ whole genome shotgun (WGS) entry which is preliminary data.</text>
</comment>
<proteinExistence type="predicted"/>
<dbReference type="Proteomes" id="UP000274822">
    <property type="component" value="Unassembled WGS sequence"/>
</dbReference>
<reference evidence="2 3" key="1">
    <citation type="journal article" date="2018" name="New Phytol.">
        <title>Phylogenomics of Endogonaceae and evolution of mycorrhizas within Mucoromycota.</title>
        <authorList>
            <person name="Chang Y."/>
            <person name="Desiro A."/>
            <person name="Na H."/>
            <person name="Sandor L."/>
            <person name="Lipzen A."/>
            <person name="Clum A."/>
            <person name="Barry K."/>
            <person name="Grigoriev I.V."/>
            <person name="Martin F.M."/>
            <person name="Stajich J.E."/>
            <person name="Smith M.E."/>
            <person name="Bonito G."/>
            <person name="Spatafora J.W."/>
        </authorList>
    </citation>
    <scope>NUCLEOTIDE SEQUENCE [LARGE SCALE GENOMIC DNA]</scope>
    <source>
        <strain evidence="2 3">AD002</strain>
    </source>
</reference>
<evidence type="ECO:0000313" key="2">
    <source>
        <dbReference type="EMBL" id="RUS17926.1"/>
    </source>
</evidence>
<keyword evidence="3" id="KW-1185">Reference proteome</keyword>
<dbReference type="EMBL" id="RBNJ01022654">
    <property type="protein sequence ID" value="RUS17926.1"/>
    <property type="molecule type" value="Genomic_DNA"/>
</dbReference>
<protein>
    <recommendedName>
        <fullName evidence="4">Myb-like domain-containing protein</fullName>
    </recommendedName>
</protein>
<feature type="non-terminal residue" evidence="2">
    <location>
        <position position="1"/>
    </location>
</feature>
<evidence type="ECO:0008006" key="4">
    <source>
        <dbReference type="Google" id="ProtNLM"/>
    </source>
</evidence>
<evidence type="ECO:0000256" key="1">
    <source>
        <dbReference type="SAM" id="MobiDB-lite"/>
    </source>
</evidence>